<dbReference type="GO" id="GO:0016034">
    <property type="term" value="F:maleylacetoacetate isomerase activity"/>
    <property type="evidence" value="ECO:0007669"/>
    <property type="project" value="TreeGrafter"/>
</dbReference>
<feature type="domain" description="GST C-terminal" evidence="2">
    <location>
        <begin position="70"/>
        <end position="209"/>
    </location>
</feature>
<evidence type="ECO:0000313" key="4">
    <source>
        <dbReference type="RefSeq" id="XP_010930469.2"/>
    </source>
</evidence>
<dbReference type="OrthoDB" id="4951845at2759"/>
<dbReference type="Gene3D" id="1.20.1050.10">
    <property type="match status" value="1"/>
</dbReference>
<dbReference type="RefSeq" id="XP_010930469.2">
    <property type="nucleotide sequence ID" value="XM_010932167.2"/>
</dbReference>
<evidence type="ECO:0000259" key="1">
    <source>
        <dbReference type="PROSITE" id="PS50404"/>
    </source>
</evidence>
<keyword evidence="3" id="KW-1185">Reference proteome</keyword>
<protein>
    <submittedName>
        <fullName evidence="4">Glutathione S-transferase 1-like</fullName>
    </submittedName>
</protein>
<dbReference type="PANTHER" id="PTHR42673">
    <property type="entry name" value="MALEYLACETOACETATE ISOMERASE"/>
    <property type="match status" value="1"/>
</dbReference>
<dbReference type="SUPFAM" id="SSF47616">
    <property type="entry name" value="GST C-terminal domain-like"/>
    <property type="match status" value="1"/>
</dbReference>
<gene>
    <name evidence="4" type="primary">LOC105051645</name>
</gene>
<dbReference type="SUPFAM" id="SSF52833">
    <property type="entry name" value="Thioredoxin-like"/>
    <property type="match status" value="1"/>
</dbReference>
<dbReference type="Pfam" id="PF13417">
    <property type="entry name" value="GST_N_3"/>
    <property type="match status" value="1"/>
</dbReference>
<dbReference type="InParanoid" id="A0A6I9RQT5"/>
<dbReference type="Gene3D" id="3.40.30.10">
    <property type="entry name" value="Glutaredoxin"/>
    <property type="match status" value="1"/>
</dbReference>
<proteinExistence type="predicted"/>
<name>A0A6I9RQT5_ELAGV</name>
<organism evidence="3 4">
    <name type="scientific">Elaeis guineensis var. tenera</name>
    <name type="common">Oil palm</name>
    <dbReference type="NCBI Taxonomy" id="51953"/>
    <lineage>
        <taxon>Eukaryota</taxon>
        <taxon>Viridiplantae</taxon>
        <taxon>Streptophyta</taxon>
        <taxon>Embryophyta</taxon>
        <taxon>Tracheophyta</taxon>
        <taxon>Spermatophyta</taxon>
        <taxon>Magnoliopsida</taxon>
        <taxon>Liliopsida</taxon>
        <taxon>Arecaceae</taxon>
        <taxon>Arecoideae</taxon>
        <taxon>Cocoseae</taxon>
        <taxon>Elaeidinae</taxon>
        <taxon>Elaeis</taxon>
    </lineage>
</organism>
<dbReference type="SFLD" id="SFLDG00358">
    <property type="entry name" value="Main_(cytGST)"/>
    <property type="match status" value="1"/>
</dbReference>
<dbReference type="AlphaFoldDB" id="A0A6I9RQT5"/>
<dbReference type="PROSITE" id="PS50405">
    <property type="entry name" value="GST_CTER"/>
    <property type="match status" value="1"/>
</dbReference>
<evidence type="ECO:0000259" key="2">
    <source>
        <dbReference type="PROSITE" id="PS50405"/>
    </source>
</evidence>
<sequence>MEVSKDRPSPFLFWDIWIRSSLTVGIEFVKINPVKYVPALVDGDTVVSDSFAIILYLEDKYPQYPLLPQDLKKKALNLQVASIVSSSIQPLQSITVLSWIESKFNTDERLKWAQHHINKGFRALEKLLKDRAGNYATGDEVQLADVFLEPQIYAGVKRPKSLRSIRLIKWTNGLDHHRLWITCSRHGQSSLPFGKGFVVLLECYIFNPLRQSFVLIGGNEKKFIQTFSAYYPKIFVAIACGFVGRKET</sequence>
<dbReference type="InterPro" id="IPR040079">
    <property type="entry name" value="Glutathione_S-Trfase"/>
</dbReference>
<dbReference type="GO" id="GO:0006559">
    <property type="term" value="P:L-phenylalanine catabolic process"/>
    <property type="evidence" value="ECO:0007669"/>
    <property type="project" value="TreeGrafter"/>
</dbReference>
<dbReference type="GO" id="GO:0006749">
    <property type="term" value="P:glutathione metabolic process"/>
    <property type="evidence" value="ECO:0007669"/>
    <property type="project" value="TreeGrafter"/>
</dbReference>
<evidence type="ECO:0000313" key="3">
    <source>
        <dbReference type="Proteomes" id="UP000504607"/>
    </source>
</evidence>
<dbReference type="Proteomes" id="UP000504607">
    <property type="component" value="Chromosome 9"/>
</dbReference>
<dbReference type="InterPro" id="IPR004045">
    <property type="entry name" value="Glutathione_S-Trfase_N"/>
</dbReference>
<dbReference type="GO" id="GO:0004364">
    <property type="term" value="F:glutathione transferase activity"/>
    <property type="evidence" value="ECO:0007669"/>
    <property type="project" value="TreeGrafter"/>
</dbReference>
<dbReference type="PROSITE" id="PS50404">
    <property type="entry name" value="GST_NTER"/>
    <property type="match status" value="1"/>
</dbReference>
<dbReference type="PANTHER" id="PTHR42673:SF4">
    <property type="entry name" value="MALEYLACETOACETATE ISOMERASE"/>
    <property type="match status" value="1"/>
</dbReference>
<dbReference type="InterPro" id="IPR010987">
    <property type="entry name" value="Glutathione-S-Trfase_C-like"/>
</dbReference>
<feature type="domain" description="GST N-terminal" evidence="1">
    <location>
        <begin position="1"/>
        <end position="65"/>
    </location>
</feature>
<reference evidence="4" key="1">
    <citation type="submission" date="2025-08" db="UniProtKB">
        <authorList>
            <consortium name="RefSeq"/>
        </authorList>
    </citation>
    <scope>IDENTIFICATION</scope>
</reference>
<accession>A0A6I9RQT5</accession>
<dbReference type="InterPro" id="IPR036249">
    <property type="entry name" value="Thioredoxin-like_sf"/>
</dbReference>
<dbReference type="SFLD" id="SFLDS00019">
    <property type="entry name" value="Glutathione_Transferase_(cytos"/>
    <property type="match status" value="1"/>
</dbReference>
<dbReference type="InterPro" id="IPR036282">
    <property type="entry name" value="Glutathione-S-Trfase_C_sf"/>
</dbReference>